<dbReference type="SMART" id="SM01399">
    <property type="entry name" value="Sybindin"/>
    <property type="match status" value="1"/>
</dbReference>
<evidence type="ECO:0000256" key="1">
    <source>
        <dbReference type="ARBA" id="ARBA00004222"/>
    </source>
</evidence>
<evidence type="ECO:0000256" key="3">
    <source>
        <dbReference type="ARBA" id="ARBA00022448"/>
    </source>
</evidence>
<dbReference type="Pfam" id="PF04099">
    <property type="entry name" value="Sybindin"/>
    <property type="match status" value="1"/>
</dbReference>
<evidence type="ECO:0000256" key="2">
    <source>
        <dbReference type="ARBA" id="ARBA00004240"/>
    </source>
</evidence>
<proteinExistence type="inferred from homology"/>
<evidence type="ECO:0000256" key="4">
    <source>
        <dbReference type="ARBA" id="ARBA00022824"/>
    </source>
</evidence>
<keyword evidence="3" id="KW-0813">Transport</keyword>
<dbReference type="GO" id="GO:0005794">
    <property type="term" value="C:Golgi apparatus"/>
    <property type="evidence" value="ECO:0007669"/>
    <property type="project" value="UniProtKB-SubCell"/>
</dbReference>
<protein>
    <recommendedName>
        <fullName evidence="11">Trafficking protein particle complex subunit</fullName>
    </recommendedName>
</protein>
<dbReference type="Gene3D" id="3.30.450.70">
    <property type="match status" value="1"/>
</dbReference>
<comment type="subcellular location">
    <subcellularLocation>
        <location evidence="2">Endoplasmic reticulum</location>
    </subcellularLocation>
    <subcellularLocation>
        <location evidence="1">Golgi apparatus</location>
        <location evidence="1">cis-Golgi network</location>
    </subcellularLocation>
</comment>
<feature type="region of interest" description="Disordered" evidence="8">
    <location>
        <begin position="66"/>
        <end position="96"/>
    </location>
</feature>
<evidence type="ECO:0000256" key="7">
    <source>
        <dbReference type="ARBA" id="ARBA00038167"/>
    </source>
</evidence>
<dbReference type="GO" id="GO:0030008">
    <property type="term" value="C:TRAPP complex"/>
    <property type="evidence" value="ECO:0007669"/>
    <property type="project" value="InterPro"/>
</dbReference>
<evidence type="ECO:0000256" key="5">
    <source>
        <dbReference type="ARBA" id="ARBA00022892"/>
    </source>
</evidence>
<evidence type="ECO:0008006" key="11">
    <source>
        <dbReference type="Google" id="ProtNLM"/>
    </source>
</evidence>
<dbReference type="GO" id="GO:0005783">
    <property type="term" value="C:endoplasmic reticulum"/>
    <property type="evidence" value="ECO:0007669"/>
    <property type="project" value="UniProtKB-SubCell"/>
</dbReference>
<name>A0A9Q3JJP7_9BASI</name>
<dbReference type="EMBL" id="AVOT02075893">
    <property type="protein sequence ID" value="MBW0564488.1"/>
    <property type="molecule type" value="Genomic_DNA"/>
</dbReference>
<comment type="caution">
    <text evidence="9">The sequence shown here is derived from an EMBL/GenBank/DDBJ whole genome shotgun (WGS) entry which is preliminary data.</text>
</comment>
<keyword evidence="5" id="KW-0931">ER-Golgi transport</keyword>
<evidence type="ECO:0000313" key="9">
    <source>
        <dbReference type="EMBL" id="MBW0564488.1"/>
    </source>
</evidence>
<evidence type="ECO:0000256" key="8">
    <source>
        <dbReference type="SAM" id="MobiDB-lite"/>
    </source>
</evidence>
<dbReference type="OrthoDB" id="3364529at2759"/>
<dbReference type="AlphaFoldDB" id="A0A9Q3JJP7"/>
<evidence type="ECO:0000256" key="6">
    <source>
        <dbReference type="ARBA" id="ARBA00023034"/>
    </source>
</evidence>
<sequence>MLLGFKNSSLLRSSRQSLTRKILPTIADPPSLRRLGNQKMTIYSFYIFDRHCAAVYYQDWHRSSSKPARPSQNVLPWVSPAVSPPNDPSQPRNDADRRRQLTSAGILPFENRTGVVVGGGEVPTQLQSLVFSSVGKTSTAGLSAQPSRETHPDFNNSQRISLESQSQDKAKSTSQGLPFDEEVKLVYGVIFSLRNMVRKLAGKNEPLHCYTTSTYTLHLLTTPSNHTFALFTSPMKESLRSVLKNIWRTAWLDFVIRNPLISIDSNKSGRGIDNQMFRRAVDNQLRALPFFNQF</sequence>
<dbReference type="Proteomes" id="UP000765509">
    <property type="component" value="Unassembled WGS sequence"/>
</dbReference>
<dbReference type="InterPro" id="IPR011012">
    <property type="entry name" value="Longin-like_dom_sf"/>
</dbReference>
<comment type="similarity">
    <text evidence="7">Belongs to the TRAPP small subunits family. BET5 subfamily.</text>
</comment>
<gene>
    <name evidence="9" type="ORF">O181_104203</name>
</gene>
<dbReference type="InterPro" id="IPR007233">
    <property type="entry name" value="TRAPPC"/>
</dbReference>
<dbReference type="GO" id="GO:0006888">
    <property type="term" value="P:endoplasmic reticulum to Golgi vesicle-mediated transport"/>
    <property type="evidence" value="ECO:0007669"/>
    <property type="project" value="TreeGrafter"/>
</dbReference>
<keyword evidence="10" id="KW-1185">Reference proteome</keyword>
<reference evidence="9" key="1">
    <citation type="submission" date="2021-03" db="EMBL/GenBank/DDBJ databases">
        <title>Draft genome sequence of rust myrtle Austropuccinia psidii MF-1, a brazilian biotype.</title>
        <authorList>
            <person name="Quecine M.C."/>
            <person name="Pachon D.M.R."/>
            <person name="Bonatelli M.L."/>
            <person name="Correr F.H."/>
            <person name="Franceschini L.M."/>
            <person name="Leite T.F."/>
            <person name="Margarido G.R.A."/>
            <person name="Almeida C.A."/>
            <person name="Ferrarezi J.A."/>
            <person name="Labate C.A."/>
        </authorList>
    </citation>
    <scope>NUCLEOTIDE SEQUENCE</scope>
    <source>
        <strain evidence="9">MF-1</strain>
    </source>
</reference>
<dbReference type="PANTHER" id="PTHR23249:SF16">
    <property type="entry name" value="TRAFFICKING PROTEIN PARTICLE COMPLEX SUBUNIT 1"/>
    <property type="match status" value="1"/>
</dbReference>
<dbReference type="PANTHER" id="PTHR23249">
    <property type="entry name" value="TRAFFICKING PROTEIN PARTICLE COMPLEX SUBUNIT"/>
    <property type="match status" value="1"/>
</dbReference>
<evidence type="ECO:0000313" key="10">
    <source>
        <dbReference type="Proteomes" id="UP000765509"/>
    </source>
</evidence>
<accession>A0A9Q3JJP7</accession>
<dbReference type="SUPFAM" id="SSF64356">
    <property type="entry name" value="SNARE-like"/>
    <property type="match status" value="1"/>
</dbReference>
<keyword evidence="4" id="KW-0256">Endoplasmic reticulum</keyword>
<keyword evidence="6" id="KW-0333">Golgi apparatus</keyword>
<organism evidence="9 10">
    <name type="scientific">Austropuccinia psidii MF-1</name>
    <dbReference type="NCBI Taxonomy" id="1389203"/>
    <lineage>
        <taxon>Eukaryota</taxon>
        <taxon>Fungi</taxon>
        <taxon>Dikarya</taxon>
        <taxon>Basidiomycota</taxon>
        <taxon>Pucciniomycotina</taxon>
        <taxon>Pucciniomycetes</taxon>
        <taxon>Pucciniales</taxon>
        <taxon>Sphaerophragmiaceae</taxon>
        <taxon>Austropuccinia</taxon>
    </lineage>
</organism>